<reference evidence="1" key="1">
    <citation type="submission" date="2021-06" db="EMBL/GenBank/DDBJ databases">
        <authorList>
            <person name="Kallberg Y."/>
            <person name="Tangrot J."/>
            <person name="Rosling A."/>
        </authorList>
    </citation>
    <scope>NUCLEOTIDE SEQUENCE</scope>
    <source>
        <strain evidence="1">UK204</strain>
    </source>
</reference>
<keyword evidence="2" id="KW-1185">Reference proteome</keyword>
<accession>A0A9N9NPE9</accession>
<comment type="caution">
    <text evidence="1">The sequence shown here is derived from an EMBL/GenBank/DDBJ whole genome shotgun (WGS) entry which is preliminary data.</text>
</comment>
<feature type="non-terminal residue" evidence="1">
    <location>
        <position position="1"/>
    </location>
</feature>
<sequence>KTVLLLKAYFTTLGDYYLGLAKIGVIIKKLPLQQYLSFKQDCFDIINN</sequence>
<dbReference type="OrthoDB" id="2423954at2759"/>
<dbReference type="EMBL" id="CAJVPQ010016787">
    <property type="protein sequence ID" value="CAG8746604.1"/>
    <property type="molecule type" value="Genomic_DNA"/>
</dbReference>
<dbReference type="Proteomes" id="UP000789570">
    <property type="component" value="Unassembled WGS sequence"/>
</dbReference>
<proteinExistence type="predicted"/>
<name>A0A9N9NPE9_9GLOM</name>
<organism evidence="1 2">
    <name type="scientific">Funneliformis caledonium</name>
    <dbReference type="NCBI Taxonomy" id="1117310"/>
    <lineage>
        <taxon>Eukaryota</taxon>
        <taxon>Fungi</taxon>
        <taxon>Fungi incertae sedis</taxon>
        <taxon>Mucoromycota</taxon>
        <taxon>Glomeromycotina</taxon>
        <taxon>Glomeromycetes</taxon>
        <taxon>Glomerales</taxon>
        <taxon>Glomeraceae</taxon>
        <taxon>Funneliformis</taxon>
    </lineage>
</organism>
<gene>
    <name evidence="1" type="ORF">FCALED_LOCUS16002</name>
</gene>
<evidence type="ECO:0000313" key="2">
    <source>
        <dbReference type="Proteomes" id="UP000789570"/>
    </source>
</evidence>
<evidence type="ECO:0000313" key="1">
    <source>
        <dbReference type="EMBL" id="CAG8746604.1"/>
    </source>
</evidence>
<dbReference type="AlphaFoldDB" id="A0A9N9NPE9"/>
<protein>
    <submittedName>
        <fullName evidence="1">9986_t:CDS:1</fullName>
    </submittedName>
</protein>